<dbReference type="InterPro" id="IPR036875">
    <property type="entry name" value="Znf_CCHC_sf"/>
</dbReference>
<evidence type="ECO:0000256" key="10">
    <source>
        <dbReference type="ARBA" id="ARBA00068754"/>
    </source>
</evidence>
<dbReference type="CDD" id="cd22966">
    <property type="entry name" value="DD_DYDC-like"/>
    <property type="match status" value="1"/>
</dbReference>
<evidence type="ECO:0000313" key="14">
    <source>
        <dbReference type="EMBL" id="KAF4084781.1"/>
    </source>
</evidence>
<dbReference type="SUPFAM" id="SSF57756">
    <property type="entry name" value="Retrovirus zinc finger-like domains"/>
    <property type="match status" value="1"/>
</dbReference>
<name>A0A7J6ARX6_AMEME</name>
<feature type="compositionally biased region" description="Low complexity" evidence="12">
    <location>
        <begin position="65"/>
        <end position="79"/>
    </location>
</feature>
<keyword evidence="7" id="KW-0966">Cell projection</keyword>
<feature type="compositionally biased region" description="Acidic residues" evidence="12">
    <location>
        <begin position="372"/>
        <end position="381"/>
    </location>
</feature>
<keyword evidence="3" id="KW-0963">Cytoplasm</keyword>
<dbReference type="InterPro" id="IPR037856">
    <property type="entry name" value="Sdc1/DPY30"/>
</dbReference>
<gene>
    <name evidence="14" type="ORF">AMELA_G00109840</name>
</gene>
<keyword evidence="6" id="KW-0206">Cytoskeleton</keyword>
<sequence>MRCFVCGEHGHVRQTCPSRPAETPAETPINPARAEQPSVFTARAVPVTSPTEQPEGETPADQPETDVTPNTDNTADTPTGHSADPVPQRNPSVKRRKTVKKQEPPPPQSRSMSQTRPAGSEELSQPVHPEADPNVSLELEEDMQKICSESALESSQRLGSQNEPEDLEIGSDEDVDSSELIARLHKIFSSSQLLTTLQLDSFLDLTKGMQHLRVGNDGPEYLKQKLGKCLVEALAEVVEQRPMDPIEFLAHFIYKYKENMEYAKKKAANEKALEEAVQKAREEAEHQKQLKEEEARLQAAQELTQEQVATPPPAPLQERPRMVNPPKMEVLMEADGDSDASIAPDVDDTVSDDAARHPEEPVSETKPSQSQMEEEEEDEED</sequence>
<protein>
    <recommendedName>
        <fullName evidence="10">DPY30 domain-containing protein 1</fullName>
    </recommendedName>
</protein>
<keyword evidence="4" id="KW-0282">Flagellum</keyword>
<evidence type="ECO:0000256" key="2">
    <source>
        <dbReference type="ARBA" id="ARBA00010849"/>
    </source>
</evidence>
<comment type="caution">
    <text evidence="14">The sequence shown here is derived from an EMBL/GenBank/DDBJ whole genome shotgun (WGS) entry which is preliminary data.</text>
</comment>
<feature type="region of interest" description="Disordered" evidence="12">
    <location>
        <begin position="9"/>
        <end position="132"/>
    </location>
</feature>
<comment type="subunit">
    <text evidence="9">Component of the axonemal radial spoke complex 1 (RS1), at least composed of spoke head proteins RSPH1, RSPH3, RSPH9 and the cilia-specific component RSPH4A or sperm-specific component RSPH6A, spoke stalk proteins RSPH14, DNAJB13, DYDC1, ROPN1L and NME5, and the anchor protein IQUB. Interacts with SH3GL3.</text>
</comment>
<keyword evidence="11" id="KW-0862">Zinc</keyword>
<evidence type="ECO:0000256" key="3">
    <source>
        <dbReference type="ARBA" id="ARBA00022490"/>
    </source>
</evidence>
<organism evidence="14 15">
    <name type="scientific">Ameiurus melas</name>
    <name type="common">Black bullhead</name>
    <name type="synonym">Silurus melas</name>
    <dbReference type="NCBI Taxonomy" id="219545"/>
    <lineage>
        <taxon>Eukaryota</taxon>
        <taxon>Metazoa</taxon>
        <taxon>Chordata</taxon>
        <taxon>Craniata</taxon>
        <taxon>Vertebrata</taxon>
        <taxon>Euteleostomi</taxon>
        <taxon>Actinopterygii</taxon>
        <taxon>Neopterygii</taxon>
        <taxon>Teleostei</taxon>
        <taxon>Ostariophysi</taxon>
        <taxon>Siluriformes</taxon>
        <taxon>Ictaluridae</taxon>
        <taxon>Ameiurus</taxon>
    </lineage>
</organism>
<dbReference type="GO" id="GO:0003676">
    <property type="term" value="F:nucleic acid binding"/>
    <property type="evidence" value="ECO:0007669"/>
    <property type="project" value="InterPro"/>
</dbReference>
<keyword evidence="11" id="KW-0863">Zinc-finger</keyword>
<evidence type="ECO:0000256" key="5">
    <source>
        <dbReference type="ARBA" id="ARBA00023069"/>
    </source>
</evidence>
<dbReference type="PROSITE" id="PS50158">
    <property type="entry name" value="ZF_CCHC"/>
    <property type="match status" value="1"/>
</dbReference>
<dbReference type="EMBL" id="JAAGNN010000009">
    <property type="protein sequence ID" value="KAF4084781.1"/>
    <property type="molecule type" value="Genomic_DNA"/>
</dbReference>
<dbReference type="GO" id="GO:0008270">
    <property type="term" value="F:zinc ion binding"/>
    <property type="evidence" value="ECO:0007669"/>
    <property type="project" value="UniProtKB-KW"/>
</dbReference>
<accession>A0A7J6ARX6</accession>
<evidence type="ECO:0000256" key="7">
    <source>
        <dbReference type="ARBA" id="ARBA00023273"/>
    </source>
</evidence>
<keyword evidence="15" id="KW-1185">Reference proteome</keyword>
<evidence type="ECO:0000256" key="1">
    <source>
        <dbReference type="ARBA" id="ARBA00004611"/>
    </source>
</evidence>
<feature type="region of interest" description="Disordered" evidence="12">
    <location>
        <begin position="303"/>
        <end position="381"/>
    </location>
</feature>
<dbReference type="InterPro" id="IPR001878">
    <property type="entry name" value="Znf_CCHC"/>
</dbReference>
<feature type="region of interest" description="Disordered" evidence="12">
    <location>
        <begin position="150"/>
        <end position="171"/>
    </location>
</feature>
<dbReference type="FunFam" id="1.20.890.10:FF:000009">
    <property type="entry name" value="DPY30 domain-containing protein 1"/>
    <property type="match status" value="1"/>
</dbReference>
<dbReference type="GO" id="GO:0048188">
    <property type="term" value="C:Set1C/COMPASS complex"/>
    <property type="evidence" value="ECO:0007669"/>
    <property type="project" value="InterPro"/>
</dbReference>
<keyword evidence="11" id="KW-0479">Metal-binding</keyword>
<feature type="compositionally biased region" description="Polar residues" evidence="12">
    <location>
        <begin position="151"/>
        <end position="162"/>
    </location>
</feature>
<dbReference type="InterPro" id="IPR049630">
    <property type="entry name" value="DYDC-like_DD"/>
</dbReference>
<evidence type="ECO:0000256" key="6">
    <source>
        <dbReference type="ARBA" id="ARBA00023212"/>
    </source>
</evidence>
<dbReference type="Pfam" id="PF05186">
    <property type="entry name" value="Dpy-30"/>
    <property type="match status" value="1"/>
</dbReference>
<evidence type="ECO:0000256" key="4">
    <source>
        <dbReference type="ARBA" id="ARBA00022846"/>
    </source>
</evidence>
<comment type="function">
    <text evidence="8">Functions as part of axonemal radial spoke complexes that play an important part in the motility of sperm and cilia. Plays a crucial role during acrosome biogenesis.</text>
</comment>
<evidence type="ECO:0000256" key="12">
    <source>
        <dbReference type="SAM" id="MobiDB-lite"/>
    </source>
</evidence>
<evidence type="ECO:0000259" key="13">
    <source>
        <dbReference type="PROSITE" id="PS50158"/>
    </source>
</evidence>
<dbReference type="PANTHER" id="PTHR23356:SF16">
    <property type="entry name" value="DPY30 DOMAIN CONTAINING 2"/>
    <property type="match status" value="1"/>
</dbReference>
<proteinExistence type="inferred from homology"/>
<feature type="domain" description="CCHC-type" evidence="13">
    <location>
        <begin position="2"/>
        <end position="18"/>
    </location>
</feature>
<evidence type="ECO:0000256" key="8">
    <source>
        <dbReference type="ARBA" id="ARBA00058296"/>
    </source>
</evidence>
<dbReference type="InterPro" id="IPR007858">
    <property type="entry name" value="Dpy-30_motif"/>
</dbReference>
<dbReference type="Proteomes" id="UP000593565">
    <property type="component" value="Unassembled WGS sequence"/>
</dbReference>
<evidence type="ECO:0000313" key="15">
    <source>
        <dbReference type="Proteomes" id="UP000593565"/>
    </source>
</evidence>
<evidence type="ECO:0000256" key="9">
    <source>
        <dbReference type="ARBA" id="ARBA00062391"/>
    </source>
</evidence>
<comment type="subcellular location">
    <subcellularLocation>
        <location evidence="1">Cytoplasm</location>
        <location evidence="1">Cytoskeleton</location>
        <location evidence="1">Flagellum axoneme</location>
    </subcellularLocation>
</comment>
<dbReference type="PANTHER" id="PTHR23356">
    <property type="entry name" value="DPY30-RELATED"/>
    <property type="match status" value="1"/>
</dbReference>
<dbReference type="Gene3D" id="1.20.890.10">
    <property type="entry name" value="cAMP-dependent protein kinase regulatory subunit, dimerization-anchoring domain"/>
    <property type="match status" value="1"/>
</dbReference>
<comment type="similarity">
    <text evidence="2">Belongs to the dpy-30 family.</text>
</comment>
<evidence type="ECO:0000256" key="11">
    <source>
        <dbReference type="PROSITE-ProRule" id="PRU00047"/>
    </source>
</evidence>
<reference evidence="14 15" key="1">
    <citation type="submission" date="2020-02" db="EMBL/GenBank/DDBJ databases">
        <title>A chromosome-scale genome assembly of the black bullhead catfish (Ameiurus melas).</title>
        <authorList>
            <person name="Wen M."/>
            <person name="Zham M."/>
            <person name="Cabau C."/>
            <person name="Klopp C."/>
            <person name="Donnadieu C."/>
            <person name="Roques C."/>
            <person name="Bouchez O."/>
            <person name="Lampietro C."/>
            <person name="Jouanno E."/>
            <person name="Herpin A."/>
            <person name="Louis A."/>
            <person name="Berthelot C."/>
            <person name="Parey E."/>
            <person name="Roest-Crollius H."/>
            <person name="Braasch I."/>
            <person name="Postlethwait J."/>
            <person name="Robinson-Rechavi M."/>
            <person name="Echchiki A."/>
            <person name="Begum T."/>
            <person name="Montfort J."/>
            <person name="Schartl M."/>
            <person name="Bobe J."/>
            <person name="Guiguen Y."/>
        </authorList>
    </citation>
    <scope>NUCLEOTIDE SEQUENCE [LARGE SCALE GENOMIC DNA]</scope>
    <source>
        <strain evidence="14">M_S1</strain>
        <tissue evidence="14">Blood</tissue>
    </source>
</reference>
<dbReference type="AlphaFoldDB" id="A0A7J6ARX6"/>
<keyword evidence="5" id="KW-0969">Cilium</keyword>